<evidence type="ECO:0000313" key="5">
    <source>
        <dbReference type="EMBL" id="MDX6850377.1"/>
    </source>
</evidence>
<dbReference type="Pfam" id="PF25954">
    <property type="entry name" value="Beta-barrel_RND_2"/>
    <property type="match status" value="1"/>
</dbReference>
<gene>
    <name evidence="5" type="ORF">SCD92_13470</name>
</gene>
<feature type="domain" description="CusB-like three alpha-helical bundle" evidence="2">
    <location>
        <begin position="163"/>
        <end position="207"/>
    </location>
</feature>
<dbReference type="InterPro" id="IPR058791">
    <property type="entry name" value="3HB_CusB"/>
</dbReference>
<keyword evidence="6" id="KW-1185">Reference proteome</keyword>
<dbReference type="InterPro" id="IPR058792">
    <property type="entry name" value="Beta-barrel_RND_2"/>
</dbReference>
<organism evidence="5 6">
    <name type="scientific">Gilvimarinus gilvus</name>
    <dbReference type="NCBI Taxonomy" id="3058038"/>
    <lineage>
        <taxon>Bacteria</taxon>
        <taxon>Pseudomonadati</taxon>
        <taxon>Pseudomonadota</taxon>
        <taxon>Gammaproteobacteria</taxon>
        <taxon>Cellvibrionales</taxon>
        <taxon>Cellvibrionaceae</taxon>
        <taxon>Gilvimarinus</taxon>
    </lineage>
</organism>
<dbReference type="Gene3D" id="2.40.420.20">
    <property type="match status" value="1"/>
</dbReference>
<dbReference type="PANTHER" id="PTHR30097">
    <property type="entry name" value="CATION EFFLUX SYSTEM PROTEIN CUSB"/>
    <property type="match status" value="1"/>
</dbReference>
<dbReference type="Pfam" id="PF25869">
    <property type="entry name" value="3HB_CusB"/>
    <property type="match status" value="1"/>
</dbReference>
<evidence type="ECO:0000259" key="2">
    <source>
        <dbReference type="Pfam" id="PF25869"/>
    </source>
</evidence>
<dbReference type="EMBL" id="JAXAFO010000023">
    <property type="protein sequence ID" value="MDX6850377.1"/>
    <property type="molecule type" value="Genomic_DNA"/>
</dbReference>
<dbReference type="InterPro" id="IPR058790">
    <property type="entry name" value="BSH_CusB"/>
</dbReference>
<sequence>MFGKYFSVAFIASVIGLCGGYFFAAQLDASKENPSTAPTRASAEPLYWVAPMDATFRRDAPGQSPMGMDLVPVYADDVAADEADVQISPSVVQQLGVTTAQARARALNPQIKAAGFVSFNKQTLAHFHLRATGWISNLSVNAVGDPVAPGQKLFDFYSPDIRNTQQEFLQALSSGNNGLIRASKAKLVAQGVPASEIADLAKTRQIKSAIAYYAQSSGVVAELNVANGSYVSLEQNTLSIGPLSNVWVIAEVFERQAGLLSGGLNVEIRSRAYPGRSWQGTIDYVYPVINPANRTTRARIVVTNTDLSLRPNMLAEVFIDTDRQDVHLSVPENAVIRTGRGDRVVREVAPGVFRSTVVATGISANGYTEVIAGLGNGDTVVTNAQFLIDSESSIHIELERLSQPADKTMNHSQMNRSEIDHAAMDHSQMNHSQHKEDNGGEL</sequence>
<dbReference type="PANTHER" id="PTHR30097:SF15">
    <property type="entry name" value="CATION EFFLUX SYSTEM PROTEIN CUSB"/>
    <property type="match status" value="1"/>
</dbReference>
<evidence type="ECO:0000313" key="6">
    <source>
        <dbReference type="Proteomes" id="UP001273505"/>
    </source>
</evidence>
<dbReference type="SUPFAM" id="SSF111369">
    <property type="entry name" value="HlyD-like secretion proteins"/>
    <property type="match status" value="1"/>
</dbReference>
<name>A0ABU4RZP9_9GAMM</name>
<proteinExistence type="predicted"/>
<dbReference type="InterPro" id="IPR051909">
    <property type="entry name" value="MFP_Cation_Efflux"/>
</dbReference>
<accession>A0ABU4RZP9</accession>
<dbReference type="Pfam" id="PF25919">
    <property type="entry name" value="BSH_CusB"/>
    <property type="match status" value="1"/>
</dbReference>
<evidence type="ECO:0000259" key="3">
    <source>
        <dbReference type="Pfam" id="PF25919"/>
    </source>
</evidence>
<evidence type="ECO:0000259" key="4">
    <source>
        <dbReference type="Pfam" id="PF25954"/>
    </source>
</evidence>
<evidence type="ECO:0000256" key="1">
    <source>
        <dbReference type="ARBA" id="ARBA00022448"/>
    </source>
</evidence>
<protein>
    <submittedName>
        <fullName evidence="5">Efflux RND transporter periplasmic adaptor subunit</fullName>
    </submittedName>
</protein>
<feature type="domain" description="CusB-like beta-barrel" evidence="4">
    <location>
        <begin position="245"/>
        <end position="319"/>
    </location>
</feature>
<feature type="domain" description="CusB-like barrel-sandwich hybrid" evidence="3">
    <location>
        <begin position="126"/>
        <end position="237"/>
    </location>
</feature>
<dbReference type="Proteomes" id="UP001273505">
    <property type="component" value="Unassembled WGS sequence"/>
</dbReference>
<keyword evidence="1" id="KW-0813">Transport</keyword>
<dbReference type="Gene3D" id="2.40.30.170">
    <property type="match status" value="1"/>
</dbReference>
<dbReference type="RefSeq" id="WP_302722286.1">
    <property type="nucleotide sequence ID" value="NZ_JAULRU010000514.1"/>
</dbReference>
<reference evidence="5 6" key="1">
    <citation type="submission" date="2023-11" db="EMBL/GenBank/DDBJ databases">
        <title>Gilvimarinus fulvus sp. nov., isolated from the surface of Kelp.</title>
        <authorList>
            <person name="Sun Y.Y."/>
            <person name="Gong Y."/>
            <person name="Du Z.J."/>
        </authorList>
    </citation>
    <scope>NUCLEOTIDE SEQUENCE [LARGE SCALE GENOMIC DNA]</scope>
    <source>
        <strain evidence="5 6">SDUM040013</strain>
    </source>
</reference>
<comment type="caution">
    <text evidence="5">The sequence shown here is derived from an EMBL/GenBank/DDBJ whole genome shotgun (WGS) entry which is preliminary data.</text>
</comment>